<sequence length="50" mass="5648">MRNKPATTHFTAAFYPLQCSIVAHSRQITPITLLPASMHPLLSLYHDTRV</sequence>
<evidence type="ECO:0000313" key="2">
    <source>
        <dbReference type="Proteomes" id="UP001207742"/>
    </source>
</evidence>
<name>A0ABT3IK00_9BACT</name>
<gene>
    <name evidence="1" type="ORF">OL497_10125</name>
</gene>
<keyword evidence="2" id="KW-1185">Reference proteome</keyword>
<dbReference type="RefSeq" id="WP_264729770.1">
    <property type="nucleotide sequence ID" value="NZ_JAPDNR010000001.1"/>
</dbReference>
<protein>
    <submittedName>
        <fullName evidence="1">Uncharacterized protein</fullName>
    </submittedName>
</protein>
<accession>A0ABT3IK00</accession>
<comment type="caution">
    <text evidence="1">The sequence shown here is derived from an EMBL/GenBank/DDBJ whole genome shotgun (WGS) entry which is preliminary data.</text>
</comment>
<evidence type="ECO:0000313" key="1">
    <source>
        <dbReference type="EMBL" id="MCW3484251.1"/>
    </source>
</evidence>
<dbReference type="EMBL" id="JAPDNS010000001">
    <property type="protein sequence ID" value="MCW3484251.1"/>
    <property type="molecule type" value="Genomic_DNA"/>
</dbReference>
<proteinExistence type="predicted"/>
<reference evidence="1 2" key="1">
    <citation type="submission" date="2022-10" db="EMBL/GenBank/DDBJ databases">
        <title>Chitinophaga nivalis PC15 sp. nov., isolated from Pyeongchang county, South Korea.</title>
        <authorList>
            <person name="Trinh H.N."/>
        </authorList>
    </citation>
    <scope>NUCLEOTIDE SEQUENCE [LARGE SCALE GENOMIC DNA]</scope>
    <source>
        <strain evidence="1 2">PC14</strain>
    </source>
</reference>
<organism evidence="1 2">
    <name type="scientific">Chitinophaga nivalis</name>
    <dbReference type="NCBI Taxonomy" id="2991709"/>
    <lineage>
        <taxon>Bacteria</taxon>
        <taxon>Pseudomonadati</taxon>
        <taxon>Bacteroidota</taxon>
        <taxon>Chitinophagia</taxon>
        <taxon>Chitinophagales</taxon>
        <taxon>Chitinophagaceae</taxon>
        <taxon>Chitinophaga</taxon>
    </lineage>
</organism>
<dbReference type="Proteomes" id="UP001207742">
    <property type="component" value="Unassembled WGS sequence"/>
</dbReference>